<dbReference type="Proteomes" id="UP000516421">
    <property type="component" value="Chromosome"/>
</dbReference>
<evidence type="ECO:0000313" key="2">
    <source>
        <dbReference type="Proteomes" id="UP000516421"/>
    </source>
</evidence>
<organism evidence="1 2">
    <name type="scientific">Rothia amarae</name>
    <dbReference type="NCBI Taxonomy" id="169480"/>
    <lineage>
        <taxon>Bacteria</taxon>
        <taxon>Bacillati</taxon>
        <taxon>Actinomycetota</taxon>
        <taxon>Actinomycetes</taxon>
        <taxon>Micrococcales</taxon>
        <taxon>Micrococcaceae</taxon>
        <taxon>Rothia</taxon>
    </lineage>
</organism>
<sequence length="63" mass="6983">MSNTKTGIVYHPVIAGVTREYENADHLKAFKEQGWLESAPKSEVAAEPVVRQVDPVKSETSKK</sequence>
<dbReference type="AlphaFoldDB" id="A0A7H2BLX0"/>
<accession>A0A7H2BLX0</accession>
<protein>
    <submittedName>
        <fullName evidence="1">Uncharacterized protein</fullName>
    </submittedName>
</protein>
<proteinExistence type="predicted"/>
<name>A0A7H2BLX0_9MICC</name>
<keyword evidence="2" id="KW-1185">Reference proteome</keyword>
<dbReference type="RefSeq" id="WP_145176233.1">
    <property type="nucleotide sequence ID" value="NZ_CP061538.1"/>
</dbReference>
<gene>
    <name evidence="1" type="ORF">IDM48_04490</name>
</gene>
<dbReference type="KEGG" id="rama:IDM48_04490"/>
<evidence type="ECO:0000313" key="1">
    <source>
        <dbReference type="EMBL" id="QNV40666.1"/>
    </source>
</evidence>
<dbReference type="EMBL" id="CP061538">
    <property type="protein sequence ID" value="QNV40666.1"/>
    <property type="molecule type" value="Genomic_DNA"/>
</dbReference>
<reference evidence="1 2" key="1">
    <citation type="submission" date="2020-09" db="EMBL/GenBank/DDBJ databases">
        <title>Investigation of environmental microbe.</title>
        <authorList>
            <person name="Ou Y."/>
            <person name="Kang Q."/>
        </authorList>
    </citation>
    <scope>NUCLEOTIDE SEQUENCE [LARGE SCALE GENOMIC DNA]</scope>
    <source>
        <strain evidence="1 2">KJZ-9</strain>
    </source>
</reference>